<comment type="cofactor">
    <cofactor evidence="3">
        <name>Mg(2+)</name>
        <dbReference type="ChEBI" id="CHEBI:18420"/>
    </cofactor>
</comment>
<dbReference type="InterPro" id="IPR012337">
    <property type="entry name" value="RNaseH-like_sf"/>
</dbReference>
<evidence type="ECO:0000256" key="12">
    <source>
        <dbReference type="ARBA" id="ARBA00022801"/>
    </source>
</evidence>
<keyword evidence="11" id="KW-0255">Endonuclease</keyword>
<dbReference type="Pfam" id="PF01351">
    <property type="entry name" value="RNase_HII"/>
    <property type="match status" value="1"/>
</dbReference>
<dbReference type="EMBL" id="MN738852">
    <property type="protein sequence ID" value="QHT28165.1"/>
    <property type="molecule type" value="Genomic_DNA"/>
</dbReference>
<evidence type="ECO:0000259" key="14">
    <source>
        <dbReference type="PROSITE" id="PS51975"/>
    </source>
</evidence>
<protein>
    <recommendedName>
        <fullName evidence="7">Ribonuclease HII</fullName>
        <ecNumber evidence="6">3.1.26.4</ecNumber>
    </recommendedName>
</protein>
<evidence type="ECO:0000256" key="6">
    <source>
        <dbReference type="ARBA" id="ARBA00012180"/>
    </source>
</evidence>
<keyword evidence="8" id="KW-0963">Cytoplasm</keyword>
<dbReference type="InterPro" id="IPR022898">
    <property type="entry name" value="RNase_HII"/>
</dbReference>
<evidence type="ECO:0000313" key="15">
    <source>
        <dbReference type="EMBL" id="QHT28165.1"/>
    </source>
</evidence>
<evidence type="ECO:0000256" key="10">
    <source>
        <dbReference type="ARBA" id="ARBA00022723"/>
    </source>
</evidence>
<evidence type="ECO:0000256" key="9">
    <source>
        <dbReference type="ARBA" id="ARBA00022722"/>
    </source>
</evidence>
<dbReference type="GO" id="GO:0046872">
    <property type="term" value="F:metal ion binding"/>
    <property type="evidence" value="ECO:0007669"/>
    <property type="project" value="UniProtKB-KW"/>
</dbReference>
<dbReference type="NCBIfam" id="NF000595">
    <property type="entry name" value="PRK00015.1-3"/>
    <property type="match status" value="1"/>
</dbReference>
<keyword evidence="13" id="KW-0464">Manganese</keyword>
<keyword evidence="12" id="KW-0378">Hydrolase</keyword>
<dbReference type="GO" id="GO:0003723">
    <property type="term" value="F:RNA binding"/>
    <property type="evidence" value="ECO:0007669"/>
    <property type="project" value="InterPro"/>
</dbReference>
<evidence type="ECO:0000256" key="8">
    <source>
        <dbReference type="ARBA" id="ARBA00022490"/>
    </source>
</evidence>
<comment type="cofactor">
    <cofactor evidence="2">
        <name>Mn(2+)</name>
        <dbReference type="ChEBI" id="CHEBI:29035"/>
    </cofactor>
</comment>
<evidence type="ECO:0000256" key="2">
    <source>
        <dbReference type="ARBA" id="ARBA00001936"/>
    </source>
</evidence>
<organism evidence="15">
    <name type="scientific">viral metagenome</name>
    <dbReference type="NCBI Taxonomy" id="1070528"/>
    <lineage>
        <taxon>unclassified sequences</taxon>
        <taxon>metagenomes</taxon>
        <taxon>organismal metagenomes</taxon>
    </lineage>
</organism>
<comment type="similarity">
    <text evidence="5">Belongs to the RNase HII family.</text>
</comment>
<dbReference type="PROSITE" id="PS51975">
    <property type="entry name" value="RNASE_H_2"/>
    <property type="match status" value="1"/>
</dbReference>
<evidence type="ECO:0000256" key="13">
    <source>
        <dbReference type="ARBA" id="ARBA00023211"/>
    </source>
</evidence>
<dbReference type="AlphaFoldDB" id="A0A6C0ELE6"/>
<comment type="subcellular location">
    <subcellularLocation>
        <location evidence="4">Cytoplasm</location>
    </subcellularLocation>
</comment>
<comment type="catalytic activity">
    <reaction evidence="1">
        <text>Endonucleolytic cleavage to 5'-phosphomonoester.</text>
        <dbReference type="EC" id="3.1.26.4"/>
    </reaction>
</comment>
<evidence type="ECO:0000256" key="11">
    <source>
        <dbReference type="ARBA" id="ARBA00022759"/>
    </source>
</evidence>
<dbReference type="Gene3D" id="3.30.420.10">
    <property type="entry name" value="Ribonuclease H-like superfamily/Ribonuclease H"/>
    <property type="match status" value="1"/>
</dbReference>
<dbReference type="GO" id="GO:0004523">
    <property type="term" value="F:RNA-DNA hybrid ribonuclease activity"/>
    <property type="evidence" value="ECO:0007669"/>
    <property type="project" value="UniProtKB-EC"/>
</dbReference>
<evidence type="ECO:0000256" key="7">
    <source>
        <dbReference type="ARBA" id="ARBA00019179"/>
    </source>
</evidence>
<keyword evidence="9" id="KW-0540">Nuclease</keyword>
<sequence length="240" mass="27475">MTTTDYSLLDRRVKANPNPLKICHNDDENIYEIGIDEVGRGPLIGRVYSAAVVLPKDNSFRHDWMKDSKKFSNKEKLKLTEDYIKKHALAYAICYEDEKTIDQINILQATFKSMHCCIKEVIAKMNQKINCELLVDGNNFKSYIINEDDEFISIPHTCVTSGDNTYASIAAASILAKVARDEYVEKLCDENPLLDDYYGITTNKGYGVLKHREGIKKHGISKWHRLSFGICKENVDRIWS</sequence>
<dbReference type="InterPro" id="IPR001352">
    <property type="entry name" value="RNase_HII/HIII"/>
</dbReference>
<dbReference type="EC" id="3.1.26.4" evidence="6"/>
<accession>A0A6C0ELE6</accession>
<dbReference type="GO" id="GO:0032299">
    <property type="term" value="C:ribonuclease H2 complex"/>
    <property type="evidence" value="ECO:0007669"/>
    <property type="project" value="TreeGrafter"/>
</dbReference>
<feature type="domain" description="RNase H type-2" evidence="14">
    <location>
        <begin position="30"/>
        <end position="240"/>
    </location>
</feature>
<name>A0A6C0ELE6_9ZZZZ</name>
<dbReference type="PANTHER" id="PTHR10954:SF18">
    <property type="entry name" value="RIBONUCLEASE HII"/>
    <property type="match status" value="1"/>
</dbReference>
<reference evidence="15" key="1">
    <citation type="journal article" date="2020" name="Nature">
        <title>Giant virus diversity and host interactions through global metagenomics.</title>
        <authorList>
            <person name="Schulz F."/>
            <person name="Roux S."/>
            <person name="Paez-Espino D."/>
            <person name="Jungbluth S."/>
            <person name="Walsh D.A."/>
            <person name="Denef V.J."/>
            <person name="McMahon K.D."/>
            <person name="Konstantinidis K.T."/>
            <person name="Eloe-Fadrosh E.A."/>
            <person name="Kyrpides N.C."/>
            <person name="Woyke T."/>
        </authorList>
    </citation>
    <scope>NUCLEOTIDE SEQUENCE</scope>
    <source>
        <strain evidence="15">GVMAG-M-3300001348-25</strain>
    </source>
</reference>
<dbReference type="SUPFAM" id="SSF53098">
    <property type="entry name" value="Ribonuclease H-like"/>
    <property type="match status" value="1"/>
</dbReference>
<keyword evidence="10" id="KW-0479">Metal-binding</keyword>
<dbReference type="GO" id="GO:0005737">
    <property type="term" value="C:cytoplasm"/>
    <property type="evidence" value="ECO:0007669"/>
    <property type="project" value="UniProtKB-SubCell"/>
</dbReference>
<dbReference type="InterPro" id="IPR036397">
    <property type="entry name" value="RNaseH_sf"/>
</dbReference>
<proteinExistence type="inferred from homology"/>
<evidence type="ECO:0000256" key="5">
    <source>
        <dbReference type="ARBA" id="ARBA00007383"/>
    </source>
</evidence>
<dbReference type="CDD" id="cd07182">
    <property type="entry name" value="RNase_HII_bacteria_HII_like"/>
    <property type="match status" value="1"/>
</dbReference>
<evidence type="ECO:0000256" key="3">
    <source>
        <dbReference type="ARBA" id="ARBA00001946"/>
    </source>
</evidence>
<dbReference type="GO" id="GO:0006298">
    <property type="term" value="P:mismatch repair"/>
    <property type="evidence" value="ECO:0007669"/>
    <property type="project" value="TreeGrafter"/>
</dbReference>
<evidence type="ECO:0000256" key="4">
    <source>
        <dbReference type="ARBA" id="ARBA00004496"/>
    </source>
</evidence>
<dbReference type="PANTHER" id="PTHR10954">
    <property type="entry name" value="RIBONUCLEASE H2 SUBUNIT A"/>
    <property type="match status" value="1"/>
</dbReference>
<dbReference type="InterPro" id="IPR024567">
    <property type="entry name" value="RNase_HII/HIII_dom"/>
</dbReference>
<dbReference type="GO" id="GO:0043137">
    <property type="term" value="P:DNA replication, removal of RNA primer"/>
    <property type="evidence" value="ECO:0007669"/>
    <property type="project" value="TreeGrafter"/>
</dbReference>
<evidence type="ECO:0000256" key="1">
    <source>
        <dbReference type="ARBA" id="ARBA00000077"/>
    </source>
</evidence>